<protein>
    <recommendedName>
        <fullName evidence="4">Phospho-2-dehydro-3-deoxyheptonate aldolase</fullName>
        <ecNumber evidence="4">2.5.1.54</ecNumber>
    </recommendedName>
</protein>
<evidence type="ECO:0000313" key="7">
    <source>
        <dbReference type="Proteomes" id="UP000569329"/>
    </source>
</evidence>
<dbReference type="RefSeq" id="WP_182544930.1">
    <property type="nucleotide sequence ID" value="NZ_JACGWZ010000004.1"/>
</dbReference>
<accession>A0A839DUG9</accession>
<evidence type="ECO:0000256" key="1">
    <source>
        <dbReference type="ARBA" id="ARBA00008911"/>
    </source>
</evidence>
<dbReference type="EC" id="2.5.1.54" evidence="4"/>
<feature type="compositionally biased region" description="Low complexity" evidence="5">
    <location>
        <begin position="1"/>
        <end position="13"/>
    </location>
</feature>
<dbReference type="NCBIfam" id="TIGR01358">
    <property type="entry name" value="DAHP_synth_II"/>
    <property type="match status" value="1"/>
</dbReference>
<evidence type="ECO:0000256" key="5">
    <source>
        <dbReference type="SAM" id="MobiDB-lite"/>
    </source>
</evidence>
<dbReference type="SUPFAM" id="SSF51569">
    <property type="entry name" value="Aldolase"/>
    <property type="match status" value="1"/>
</dbReference>
<gene>
    <name evidence="6" type="ORF">FHX42_002998</name>
</gene>
<evidence type="ECO:0000256" key="2">
    <source>
        <dbReference type="ARBA" id="ARBA00022679"/>
    </source>
</evidence>
<dbReference type="GO" id="GO:0003849">
    <property type="term" value="F:3-deoxy-7-phosphoheptulonate synthase activity"/>
    <property type="evidence" value="ECO:0007669"/>
    <property type="project" value="UniProtKB-EC"/>
</dbReference>
<dbReference type="GO" id="GO:0008652">
    <property type="term" value="P:amino acid biosynthetic process"/>
    <property type="evidence" value="ECO:0007669"/>
    <property type="project" value="UniProtKB-KW"/>
</dbReference>
<proteinExistence type="inferred from homology"/>
<dbReference type="InterPro" id="IPR013785">
    <property type="entry name" value="Aldolase_TIM"/>
</dbReference>
<feature type="binding site" evidence="3">
    <location>
        <position position="88"/>
    </location>
    <ligand>
        <name>Mn(2+)</name>
        <dbReference type="ChEBI" id="CHEBI:29035"/>
    </ligand>
</feature>
<sequence>MNWSVDVPVDDLPGLPPLPAEMRARLDDALSRPAEQQPEWPDPEQARNVRSVLESVPPVTVPSEVNRLRENLAAVARGEAFLLQGGDCAETFADNTEPHIRASIRTLLQMAVVLTYGASMQVVKVGRMAGQYSKPRSKSTDSSGLLAYRGDMINSLTATESARTHDPSRLIRAYANASATMNLSRALTGAGMAALAQVHDWNKDFVLNSPAGERYESVAAEIDRALRFMSACGVDDSSLHSVEYYASHEALVLDYERAMLRLDTSGDQPRLYDLSGHFLWVGDRTRQLDGAHVAFAGLISNPIGLKIGPSTTPEEAVEYVERLDPHNEPGRLTLISRMGNGQVRDLLPPIVEKVTASGHQVVWQCDPMHGNTHESSTGYKTRHFDRVVDEVQGFFEVHHRLGTHPGGLHIEHTGENVTECLGGAQDISDTDLSGRYETAVDPRLNTQQSLELAFLVAEMLRS</sequence>
<dbReference type="GO" id="GO:0009423">
    <property type="term" value="P:chorismate biosynthetic process"/>
    <property type="evidence" value="ECO:0007669"/>
    <property type="project" value="UniProtKB-UniPathway"/>
</dbReference>
<dbReference type="InterPro" id="IPR002480">
    <property type="entry name" value="DAHP_synth_2"/>
</dbReference>
<feature type="region of interest" description="Disordered" evidence="5">
    <location>
        <begin position="1"/>
        <end position="45"/>
    </location>
</feature>
<name>A0A839DUG9_9PSEU</name>
<feature type="binding site" evidence="3">
    <location>
        <position position="306"/>
    </location>
    <ligand>
        <name>phosphoenolpyruvate</name>
        <dbReference type="ChEBI" id="CHEBI:58702"/>
    </ligand>
</feature>
<dbReference type="UniPathway" id="UPA00053">
    <property type="reaction ID" value="UER00084"/>
</dbReference>
<dbReference type="PANTHER" id="PTHR21337:SF0">
    <property type="entry name" value="PHOSPHO-2-DEHYDRO-3-DEOXYHEPTONATE ALDOLASE"/>
    <property type="match status" value="1"/>
</dbReference>
<organism evidence="6 7">
    <name type="scientific">Halosaccharopolyspora lacisalsi</name>
    <dbReference type="NCBI Taxonomy" id="1000566"/>
    <lineage>
        <taxon>Bacteria</taxon>
        <taxon>Bacillati</taxon>
        <taxon>Actinomycetota</taxon>
        <taxon>Actinomycetes</taxon>
        <taxon>Pseudonocardiales</taxon>
        <taxon>Pseudonocardiaceae</taxon>
        <taxon>Halosaccharopolyspora</taxon>
    </lineage>
</organism>
<keyword evidence="3" id="KW-0104">Cadmium</keyword>
<keyword evidence="3" id="KW-0170">Cobalt</keyword>
<dbReference type="GO" id="GO:0009073">
    <property type="term" value="P:aromatic amino acid family biosynthetic process"/>
    <property type="evidence" value="ECO:0007669"/>
    <property type="project" value="UniProtKB-KW"/>
</dbReference>
<keyword evidence="4" id="KW-0028">Amino-acid biosynthesis</keyword>
<feature type="binding site" evidence="3">
    <location>
        <position position="411"/>
    </location>
    <ligand>
        <name>Mn(2+)</name>
        <dbReference type="ChEBI" id="CHEBI:29035"/>
    </ligand>
</feature>
<keyword evidence="3" id="KW-0464">Manganese</keyword>
<reference evidence="6 7" key="1">
    <citation type="submission" date="2020-07" db="EMBL/GenBank/DDBJ databases">
        <title>Sequencing the genomes of 1000 actinobacteria strains.</title>
        <authorList>
            <person name="Klenk H.-P."/>
        </authorList>
    </citation>
    <scope>NUCLEOTIDE SEQUENCE [LARGE SCALE GENOMIC DNA]</scope>
    <source>
        <strain evidence="6 7">DSM 45975</strain>
    </source>
</reference>
<evidence type="ECO:0000313" key="6">
    <source>
        <dbReference type="EMBL" id="MBA8825632.1"/>
    </source>
</evidence>
<dbReference type="PANTHER" id="PTHR21337">
    <property type="entry name" value="PHOSPHO-2-DEHYDRO-3-DEOXYHEPTONATE ALDOLASE 1, 2"/>
    <property type="match status" value="1"/>
</dbReference>
<comment type="pathway">
    <text evidence="4">Metabolic intermediate biosynthesis; chorismate biosynthesis; chorismate from D-erythrose 4-phosphate and phosphoenolpyruvate: step 1/7.</text>
</comment>
<evidence type="ECO:0000256" key="4">
    <source>
        <dbReference type="RuleBase" id="RU363071"/>
    </source>
</evidence>
<feature type="binding site" evidence="3">
    <location>
        <position position="127"/>
    </location>
    <ligand>
        <name>phosphoenolpyruvate</name>
        <dbReference type="ChEBI" id="CHEBI:58702"/>
    </ligand>
</feature>
<feature type="binding site" evidence="3">
    <location>
        <position position="337"/>
    </location>
    <ligand>
        <name>phosphoenolpyruvate</name>
        <dbReference type="ChEBI" id="CHEBI:58702"/>
    </ligand>
</feature>
<dbReference type="Gene3D" id="3.20.20.70">
    <property type="entry name" value="Aldolase class I"/>
    <property type="match status" value="1"/>
</dbReference>
<comment type="catalytic activity">
    <reaction evidence="4">
        <text>D-erythrose 4-phosphate + phosphoenolpyruvate + H2O = 7-phospho-2-dehydro-3-deoxy-D-arabino-heptonate + phosphate</text>
        <dbReference type="Rhea" id="RHEA:14717"/>
        <dbReference type="ChEBI" id="CHEBI:15377"/>
        <dbReference type="ChEBI" id="CHEBI:16897"/>
        <dbReference type="ChEBI" id="CHEBI:43474"/>
        <dbReference type="ChEBI" id="CHEBI:58394"/>
        <dbReference type="ChEBI" id="CHEBI:58702"/>
        <dbReference type="EC" id="2.5.1.54"/>
    </reaction>
</comment>
<dbReference type="Proteomes" id="UP000569329">
    <property type="component" value="Unassembled WGS sequence"/>
</dbReference>
<feature type="binding site" evidence="3">
    <location>
        <position position="369"/>
    </location>
    <ligand>
        <name>Mn(2+)</name>
        <dbReference type="ChEBI" id="CHEBI:29035"/>
    </ligand>
</feature>
<comment type="cofactor">
    <cofactor evidence="3">
        <name>Mn(2+)</name>
        <dbReference type="ChEBI" id="CHEBI:29035"/>
    </cofactor>
    <cofactor evidence="3">
        <name>Co(2+)</name>
        <dbReference type="ChEBI" id="CHEBI:48828"/>
    </cofactor>
    <cofactor evidence="3">
        <name>Cd(2+)</name>
        <dbReference type="ChEBI" id="CHEBI:48775"/>
    </cofactor>
    <text evidence="3">Binds 1 divalent cation per subunit. The enzyme is active with manganese, cobalt or cadmium ions.</text>
</comment>
<dbReference type="AlphaFoldDB" id="A0A839DUG9"/>
<evidence type="ECO:0000256" key="3">
    <source>
        <dbReference type="PIRSR" id="PIRSR602480-1"/>
    </source>
</evidence>
<comment type="caution">
    <text evidence="6">The sequence shown here is derived from an EMBL/GenBank/DDBJ whole genome shotgun (WGS) entry which is preliminary data.</text>
</comment>
<keyword evidence="7" id="KW-1185">Reference proteome</keyword>
<dbReference type="EMBL" id="JACGWZ010000004">
    <property type="protein sequence ID" value="MBA8825632.1"/>
    <property type="molecule type" value="Genomic_DNA"/>
</dbReference>
<keyword evidence="2 4" id="KW-0808">Transferase</keyword>
<keyword evidence="4" id="KW-0057">Aromatic amino acid biosynthesis</keyword>
<comment type="similarity">
    <text evidence="1 4">Belongs to the class-II DAHP synthase family.</text>
</comment>
<dbReference type="Pfam" id="PF01474">
    <property type="entry name" value="DAHP_synth_2"/>
    <property type="match status" value="1"/>
</dbReference>
<feature type="binding site" evidence="3">
    <location>
        <position position="441"/>
    </location>
    <ligand>
        <name>Mn(2+)</name>
        <dbReference type="ChEBI" id="CHEBI:29035"/>
    </ligand>
</feature>